<feature type="domain" description="RagB/SusD" evidence="6">
    <location>
        <begin position="280"/>
        <end position="342"/>
    </location>
</feature>
<keyword evidence="5" id="KW-0998">Cell outer membrane</keyword>
<dbReference type="InterPro" id="IPR012944">
    <property type="entry name" value="SusD_RagB_dom"/>
</dbReference>
<dbReference type="Gene3D" id="1.25.40.390">
    <property type="match status" value="2"/>
</dbReference>
<name>A0A412VIE7_9BACE</name>
<gene>
    <name evidence="7" type="ORF">DWW25_21945</name>
</gene>
<comment type="subcellular location">
    <subcellularLocation>
        <location evidence="1">Cell outer membrane</location>
    </subcellularLocation>
</comment>
<keyword evidence="3" id="KW-0732">Signal</keyword>
<dbReference type="EMBL" id="QRYV01000072">
    <property type="protein sequence ID" value="RGV05903.1"/>
    <property type="molecule type" value="Genomic_DNA"/>
</dbReference>
<dbReference type="AlphaFoldDB" id="A0A412VIE7"/>
<sequence>MSNILLLFFKMETMNKRVYLLFICLSILLVQNIFAQKKLLTNFPNGFTLKEIRSRLVYRFVNSKHALYVGKWIGYYETFTHSAAFEYAVVDKLMKLIQDKSDYLLTKEKQYLPPRNHVDLNTFGSLPLKLYKVIKKKCYFDLGMSYADSQWEVSADANPKQKEWADKGYTWQTRLWIDDMYMIPILQIEGYASVFYADNHNNKETVFEVQFKKGGYGEGSDFPNTFAPFNSGTNVVQVGGTGGNNIPEMDIYNAYEDGDLRRDFSMALGYNDSRKGGKSEALNQNGKIAQACDCLNQVRRRGFGYQTTETSPVDIKTSDKNEFFLIVEHERRVELAFEEHRIRTGRASKRFKLNETNLITPIPQKQVDVNPELKQSDYQITPK</sequence>
<comment type="caution">
    <text evidence="7">The sequence shown here is derived from an EMBL/GenBank/DDBJ whole genome shotgun (WGS) entry which is preliminary data.</text>
</comment>
<dbReference type="Pfam" id="PF07980">
    <property type="entry name" value="SusD_RagB"/>
    <property type="match status" value="1"/>
</dbReference>
<evidence type="ECO:0000256" key="3">
    <source>
        <dbReference type="ARBA" id="ARBA00022729"/>
    </source>
</evidence>
<dbReference type="Proteomes" id="UP000283369">
    <property type="component" value="Unassembled WGS sequence"/>
</dbReference>
<evidence type="ECO:0000256" key="4">
    <source>
        <dbReference type="ARBA" id="ARBA00023136"/>
    </source>
</evidence>
<keyword evidence="4" id="KW-0472">Membrane</keyword>
<protein>
    <submittedName>
        <fullName evidence="7">RagB/SusD family nutrient uptake outer membrane protein</fullName>
    </submittedName>
</protein>
<dbReference type="GO" id="GO:0009279">
    <property type="term" value="C:cell outer membrane"/>
    <property type="evidence" value="ECO:0007669"/>
    <property type="project" value="UniProtKB-SubCell"/>
</dbReference>
<reference evidence="7 8" key="1">
    <citation type="submission" date="2018-08" db="EMBL/GenBank/DDBJ databases">
        <title>A genome reference for cultivated species of the human gut microbiota.</title>
        <authorList>
            <person name="Zou Y."/>
            <person name="Xue W."/>
            <person name="Luo G."/>
        </authorList>
    </citation>
    <scope>NUCLEOTIDE SEQUENCE [LARGE SCALE GENOMIC DNA]</scope>
    <source>
        <strain evidence="7 8">AF14-7</strain>
    </source>
</reference>
<proteinExistence type="inferred from homology"/>
<dbReference type="SUPFAM" id="SSF48452">
    <property type="entry name" value="TPR-like"/>
    <property type="match status" value="1"/>
</dbReference>
<organism evidence="7 8">
    <name type="scientific">Bacteroides xylanisolvens</name>
    <dbReference type="NCBI Taxonomy" id="371601"/>
    <lineage>
        <taxon>Bacteria</taxon>
        <taxon>Pseudomonadati</taxon>
        <taxon>Bacteroidota</taxon>
        <taxon>Bacteroidia</taxon>
        <taxon>Bacteroidales</taxon>
        <taxon>Bacteroidaceae</taxon>
        <taxon>Bacteroides</taxon>
    </lineage>
</organism>
<evidence type="ECO:0000313" key="8">
    <source>
        <dbReference type="Proteomes" id="UP000283369"/>
    </source>
</evidence>
<dbReference type="InterPro" id="IPR011990">
    <property type="entry name" value="TPR-like_helical_dom_sf"/>
</dbReference>
<comment type="similarity">
    <text evidence="2">Belongs to the SusD family.</text>
</comment>
<evidence type="ECO:0000313" key="7">
    <source>
        <dbReference type="EMBL" id="RGV05903.1"/>
    </source>
</evidence>
<evidence type="ECO:0000256" key="1">
    <source>
        <dbReference type="ARBA" id="ARBA00004442"/>
    </source>
</evidence>
<evidence type="ECO:0000256" key="5">
    <source>
        <dbReference type="ARBA" id="ARBA00023237"/>
    </source>
</evidence>
<accession>A0A412VIE7</accession>
<evidence type="ECO:0000259" key="6">
    <source>
        <dbReference type="Pfam" id="PF07980"/>
    </source>
</evidence>
<evidence type="ECO:0000256" key="2">
    <source>
        <dbReference type="ARBA" id="ARBA00006275"/>
    </source>
</evidence>